<organism evidence="20 21">
    <name type="scientific">Duganella fentianensis</name>
    <dbReference type="NCBI Taxonomy" id="2692177"/>
    <lineage>
        <taxon>Bacteria</taxon>
        <taxon>Pseudomonadati</taxon>
        <taxon>Pseudomonadota</taxon>
        <taxon>Betaproteobacteria</taxon>
        <taxon>Burkholderiales</taxon>
        <taxon>Oxalobacteraceae</taxon>
        <taxon>Telluria group</taxon>
        <taxon>Duganella</taxon>
    </lineage>
</organism>
<dbReference type="PROSITE" id="PS01312">
    <property type="entry name" value="SECA"/>
    <property type="match status" value="1"/>
</dbReference>
<keyword evidence="3 15" id="KW-0813">Transport</keyword>
<dbReference type="PANTHER" id="PTHR30612:SF0">
    <property type="entry name" value="CHLOROPLAST PROTEIN-TRANSPORTING ATPASE"/>
    <property type="match status" value="1"/>
</dbReference>
<dbReference type="FunFam" id="1.10.3060.10:FF:000003">
    <property type="entry name" value="Protein translocase subunit SecA"/>
    <property type="match status" value="1"/>
</dbReference>
<dbReference type="GO" id="GO:0046872">
    <property type="term" value="F:metal ion binding"/>
    <property type="evidence" value="ECO:0007669"/>
    <property type="project" value="UniProtKB-KW"/>
</dbReference>
<dbReference type="SMART" id="SM00958">
    <property type="entry name" value="SecA_PP_bind"/>
    <property type="match status" value="1"/>
</dbReference>
<dbReference type="InterPro" id="IPR044722">
    <property type="entry name" value="SecA_SF2_C"/>
</dbReference>
<dbReference type="PRINTS" id="PR00906">
    <property type="entry name" value="SECA"/>
</dbReference>
<dbReference type="NCBIfam" id="TIGR00963">
    <property type="entry name" value="secA"/>
    <property type="match status" value="1"/>
</dbReference>
<dbReference type="CDD" id="cd17928">
    <property type="entry name" value="DEXDc_SecA"/>
    <property type="match status" value="1"/>
</dbReference>
<dbReference type="RefSeq" id="WP_161036421.1">
    <property type="nucleotide sequence ID" value="NZ_WWCL01000004.1"/>
</dbReference>
<keyword evidence="4 15" id="KW-1003">Cell membrane</keyword>
<evidence type="ECO:0000256" key="3">
    <source>
        <dbReference type="ARBA" id="ARBA00022448"/>
    </source>
</evidence>
<dbReference type="InterPro" id="IPR001650">
    <property type="entry name" value="Helicase_C-like"/>
</dbReference>
<dbReference type="Pfam" id="PF07517">
    <property type="entry name" value="SecA_DEAD"/>
    <property type="match status" value="1"/>
</dbReference>
<keyword evidence="11 15" id="KW-0653">Protein transport</keyword>
<name>A0A845I4S1_9BURK</name>
<dbReference type="InterPro" id="IPR020937">
    <property type="entry name" value="SecA_CS"/>
</dbReference>
<comment type="catalytic activity">
    <reaction evidence="15">
        <text>ATP + H2O + cellular proteinSide 1 = ADP + phosphate + cellular proteinSide 2.</text>
        <dbReference type="EC" id="7.4.2.8"/>
    </reaction>
</comment>
<feature type="binding site" evidence="15">
    <location>
        <position position="85"/>
    </location>
    <ligand>
        <name>ATP</name>
        <dbReference type="ChEBI" id="CHEBI:30616"/>
    </ligand>
</feature>
<dbReference type="EMBL" id="WWCL01000004">
    <property type="protein sequence ID" value="MYN46981.1"/>
    <property type="molecule type" value="Genomic_DNA"/>
</dbReference>
<dbReference type="Pfam" id="PF02810">
    <property type="entry name" value="SEC-C"/>
    <property type="match status" value="1"/>
</dbReference>
<evidence type="ECO:0000256" key="4">
    <source>
        <dbReference type="ARBA" id="ARBA00022475"/>
    </source>
</evidence>
<comment type="function">
    <text evidence="15">Part of the Sec protein translocase complex. Interacts with the SecYEG preprotein conducting channel. Has a central role in coupling the hydrolysis of ATP to the transfer of proteins into and across the cell membrane, serving both as a receptor for the preprotein-SecB complex and as an ATP-driven molecular motor driving the stepwise translocation of polypeptide chains across the membrane.</text>
</comment>
<comment type="cofactor">
    <cofactor evidence="1">
        <name>Zn(2+)</name>
        <dbReference type="ChEBI" id="CHEBI:29105"/>
    </cofactor>
</comment>
<dbReference type="GO" id="GO:0065002">
    <property type="term" value="P:intracellular protein transmembrane transport"/>
    <property type="evidence" value="ECO:0007669"/>
    <property type="project" value="UniProtKB-UniRule"/>
</dbReference>
<dbReference type="InterPro" id="IPR036670">
    <property type="entry name" value="SecA_X-link_sf"/>
</dbReference>
<keyword evidence="21" id="KW-1185">Reference proteome</keyword>
<dbReference type="FunFam" id="3.90.1440.10:FF:000001">
    <property type="entry name" value="Preprotein translocase subunit SecA"/>
    <property type="match status" value="1"/>
</dbReference>
<dbReference type="PROSITE" id="PS51194">
    <property type="entry name" value="HELICASE_CTER"/>
    <property type="match status" value="1"/>
</dbReference>
<dbReference type="GO" id="GO:0006605">
    <property type="term" value="P:protein targeting"/>
    <property type="evidence" value="ECO:0007669"/>
    <property type="project" value="UniProtKB-UniRule"/>
</dbReference>
<evidence type="ECO:0000256" key="1">
    <source>
        <dbReference type="ARBA" id="ARBA00001947"/>
    </source>
</evidence>
<comment type="subcellular location">
    <subcellularLocation>
        <location evidence="15">Cell membrane</location>
        <topology evidence="15">Peripheral membrane protein</topology>
        <orientation evidence="15">Cytoplasmic side</orientation>
    </subcellularLocation>
    <subcellularLocation>
        <location evidence="15">Cytoplasm</location>
    </subcellularLocation>
    <text evidence="15">Distribution is 50-50.</text>
</comment>
<evidence type="ECO:0000256" key="12">
    <source>
        <dbReference type="ARBA" id="ARBA00022967"/>
    </source>
</evidence>
<dbReference type="Pfam" id="PF07516">
    <property type="entry name" value="SecA_SW"/>
    <property type="match status" value="1"/>
</dbReference>
<feature type="binding site" evidence="15">
    <location>
        <begin position="103"/>
        <end position="107"/>
    </location>
    <ligand>
        <name>ATP</name>
        <dbReference type="ChEBI" id="CHEBI:30616"/>
    </ligand>
</feature>
<keyword evidence="7" id="KW-0479">Metal-binding</keyword>
<dbReference type="InterPro" id="IPR014001">
    <property type="entry name" value="Helicase_ATP-bd"/>
</dbReference>
<dbReference type="Gene3D" id="1.10.3060.10">
    <property type="entry name" value="Helical scaffold and wing domains of SecA"/>
    <property type="match status" value="1"/>
</dbReference>
<dbReference type="InterPro" id="IPR036266">
    <property type="entry name" value="SecA_Wing/Scaffold_sf"/>
</dbReference>
<dbReference type="SUPFAM" id="SSF81886">
    <property type="entry name" value="Helical scaffold and wing domains of SecA"/>
    <property type="match status" value="1"/>
</dbReference>
<evidence type="ECO:0000256" key="5">
    <source>
        <dbReference type="ARBA" id="ARBA00022490"/>
    </source>
</evidence>
<keyword evidence="5 15" id="KW-0963">Cytoplasm</keyword>
<evidence type="ECO:0000256" key="16">
    <source>
        <dbReference type="RuleBase" id="RU003874"/>
    </source>
</evidence>
<evidence type="ECO:0000256" key="6">
    <source>
        <dbReference type="ARBA" id="ARBA00022519"/>
    </source>
</evidence>
<evidence type="ECO:0000256" key="10">
    <source>
        <dbReference type="ARBA" id="ARBA00022840"/>
    </source>
</evidence>
<sequence length="928" mass="103411">MSLLTQIFGSRNQRLLKQYQKTVREINALEPAMEKLSDAELQAKTPAFKERIAQGASLDALLPEAFAVCREASKRVFKMRHFDVQLIGGMVLHYGKIAEMGTGEGKTLTATLPAYLNALSGKGVHIVTVNDYLAQRDADTMAKLYGWLGLTTGINLSQMEHSAKQAAYASDITYGTNNEFGFDYLRDNMVFEARDRVQRALNFGIVDEVDSILIDEARTPLIISGQAENHTDLYYKINEVPRLLTLQIGEETPDGKGKVEVPGDYTKDEKAHQVLLTEAGHEKAEAILTRMGLLPEGASLYDSANISLVHHLYAALRAHALYFKDQHYVVQNNEVVIVDEFTGRLMTGRRWSDGLHQAVEAKEGVKIQNENQTLASITFQNYFRMYAKLAGMTGTADTEAYEFQEIYGLETVVIPPNRPSQRKDRHDQVYKTSAEKYNAMMLEIRECYDRGQPVLVGTTSIENSELLSGILTKGGLPHNVLNAKQHAREAEIIAQAGSPKAITIATNMAGRGTDIVLGGNVEKQIQFIEANPALSDADKAAQAKALRDGWQALHEQVVAAGGLHIVGTERHESRRVDNQLRGRAARQGDPGMSRFFLSLDDQLLRIFAGDRVRAIMDRLKMPEGEPIEAGIVSRSIESAQRKVEARNFDIRKQLLEYDDVANDQRKVIYQQRNELLEAADISELIDSLRHGAFTDLVREYVPEESVEEQWNLAGLEKALAAEWQIELPLRGLLETETNLNDEDILERVLAAADALYQSKVDIVGKESFAGFERNVMLQSVDSHWREHLAALDHLRQGIHLRGYAQKNPKQEYKREAFELFGQMLDMIKQEVVKLIMTVRIQSREEIDAAEAAMQQSHVENVSYQHADFNPNAAPEELLAPAPAIAGLPAELAGLTGEQLMELGLKVGRNDPCPCGSGKKYKACHGKLA</sequence>
<dbReference type="Gene3D" id="3.90.1440.10">
    <property type="entry name" value="SecA, preprotein cross-linking domain"/>
    <property type="match status" value="1"/>
</dbReference>
<dbReference type="SUPFAM" id="SSF52540">
    <property type="entry name" value="P-loop containing nucleoside triphosphate hydrolases"/>
    <property type="match status" value="2"/>
</dbReference>
<dbReference type="GO" id="GO:0005524">
    <property type="term" value="F:ATP binding"/>
    <property type="evidence" value="ECO:0007669"/>
    <property type="project" value="UniProtKB-UniRule"/>
</dbReference>
<dbReference type="PANTHER" id="PTHR30612">
    <property type="entry name" value="SECA INNER MEMBRANE COMPONENT OF SEC PROTEIN SECRETION SYSTEM"/>
    <property type="match status" value="1"/>
</dbReference>
<feature type="domain" description="Helicase C-terminal" evidence="18">
    <location>
        <begin position="436"/>
        <end position="644"/>
    </location>
</feature>
<feature type="binding site" evidence="15">
    <location>
        <position position="514"/>
    </location>
    <ligand>
        <name>ATP</name>
        <dbReference type="ChEBI" id="CHEBI:30616"/>
    </ligand>
</feature>
<dbReference type="InterPro" id="IPR027417">
    <property type="entry name" value="P-loop_NTPase"/>
</dbReference>
<comment type="caution">
    <text evidence="20">The sequence shown here is derived from an EMBL/GenBank/DDBJ whole genome shotgun (WGS) entry which is preliminary data.</text>
</comment>
<dbReference type="InterPro" id="IPR011116">
    <property type="entry name" value="SecA_Wing/Scaffold"/>
</dbReference>
<gene>
    <name evidence="15 20" type="primary">secA</name>
    <name evidence="20" type="ORF">GTP23_18215</name>
</gene>
<proteinExistence type="inferred from homology"/>
<dbReference type="Pfam" id="PF21090">
    <property type="entry name" value="P-loop_SecA"/>
    <property type="match status" value="1"/>
</dbReference>
<dbReference type="GO" id="GO:0005829">
    <property type="term" value="C:cytosol"/>
    <property type="evidence" value="ECO:0007669"/>
    <property type="project" value="TreeGrafter"/>
</dbReference>
<dbReference type="GO" id="GO:0043952">
    <property type="term" value="P:protein transport by the Sec complex"/>
    <property type="evidence" value="ECO:0007669"/>
    <property type="project" value="UniProtKB-ARBA"/>
</dbReference>
<dbReference type="FunFam" id="3.40.50.300:FF:000113">
    <property type="entry name" value="Preprotein translocase subunit SecA"/>
    <property type="match status" value="1"/>
</dbReference>
<keyword evidence="8 15" id="KW-0547">Nucleotide-binding</keyword>
<evidence type="ECO:0000256" key="2">
    <source>
        <dbReference type="ARBA" id="ARBA00007650"/>
    </source>
</evidence>
<dbReference type="PROSITE" id="PS51192">
    <property type="entry name" value="HELICASE_ATP_BIND_1"/>
    <property type="match status" value="1"/>
</dbReference>
<evidence type="ECO:0000256" key="13">
    <source>
        <dbReference type="ARBA" id="ARBA00023010"/>
    </source>
</evidence>
<dbReference type="Gene3D" id="3.40.50.300">
    <property type="entry name" value="P-loop containing nucleotide triphosphate hydrolases"/>
    <property type="match status" value="2"/>
</dbReference>
<evidence type="ECO:0000256" key="11">
    <source>
        <dbReference type="ARBA" id="ARBA00022927"/>
    </source>
</evidence>
<feature type="domain" description="Helicase ATP-binding" evidence="17">
    <location>
        <begin position="87"/>
        <end position="245"/>
    </location>
</feature>
<evidence type="ECO:0000313" key="20">
    <source>
        <dbReference type="EMBL" id="MYN46981.1"/>
    </source>
</evidence>
<evidence type="ECO:0000256" key="15">
    <source>
        <dbReference type="HAMAP-Rule" id="MF_01382"/>
    </source>
</evidence>
<dbReference type="GO" id="GO:0005886">
    <property type="term" value="C:plasma membrane"/>
    <property type="evidence" value="ECO:0007669"/>
    <property type="project" value="UniProtKB-SubCell"/>
</dbReference>
<keyword evidence="14 15" id="KW-0472">Membrane</keyword>
<keyword evidence="12 15" id="KW-1278">Translocase</keyword>
<evidence type="ECO:0000256" key="14">
    <source>
        <dbReference type="ARBA" id="ARBA00023136"/>
    </source>
</evidence>
<dbReference type="InterPro" id="IPR011130">
    <property type="entry name" value="SecA_preprotein_X-link_dom"/>
</dbReference>
<dbReference type="SUPFAM" id="SSF81767">
    <property type="entry name" value="Pre-protein crosslinking domain of SecA"/>
    <property type="match status" value="1"/>
</dbReference>
<evidence type="ECO:0000259" key="19">
    <source>
        <dbReference type="PROSITE" id="PS51196"/>
    </source>
</evidence>
<dbReference type="InterPro" id="IPR011115">
    <property type="entry name" value="SecA_DEAD"/>
</dbReference>
<dbReference type="NCBIfam" id="NF009538">
    <property type="entry name" value="PRK12904.1"/>
    <property type="match status" value="1"/>
</dbReference>
<dbReference type="GO" id="GO:0008564">
    <property type="term" value="F:protein-exporting ATPase activity"/>
    <property type="evidence" value="ECO:0007669"/>
    <property type="project" value="UniProtKB-EC"/>
</dbReference>
<dbReference type="GO" id="GO:0017038">
    <property type="term" value="P:protein import"/>
    <property type="evidence" value="ECO:0007669"/>
    <property type="project" value="InterPro"/>
</dbReference>
<dbReference type="InterPro" id="IPR014018">
    <property type="entry name" value="SecA_motor_DEAD"/>
</dbReference>
<dbReference type="Proteomes" id="UP000444316">
    <property type="component" value="Unassembled WGS sequence"/>
</dbReference>
<evidence type="ECO:0000259" key="18">
    <source>
        <dbReference type="PROSITE" id="PS51194"/>
    </source>
</evidence>
<dbReference type="CDD" id="cd18803">
    <property type="entry name" value="SF2_C_secA"/>
    <property type="match status" value="1"/>
</dbReference>
<dbReference type="AlphaFoldDB" id="A0A845I4S1"/>
<dbReference type="HAMAP" id="MF_01382">
    <property type="entry name" value="SecA"/>
    <property type="match status" value="1"/>
</dbReference>
<keyword evidence="13 15" id="KW-0811">Translocation</keyword>
<dbReference type="EC" id="7.4.2.8" evidence="15"/>
<evidence type="ECO:0000256" key="8">
    <source>
        <dbReference type="ARBA" id="ARBA00022741"/>
    </source>
</evidence>
<dbReference type="InterPro" id="IPR004027">
    <property type="entry name" value="SEC_C_motif"/>
</dbReference>
<dbReference type="SMART" id="SM00957">
    <property type="entry name" value="SecA_DEAD"/>
    <property type="match status" value="1"/>
</dbReference>
<accession>A0A845I4S1</accession>
<feature type="domain" description="SecA family profile" evidence="19">
    <location>
        <begin position="1"/>
        <end position="628"/>
    </location>
</feature>
<dbReference type="PROSITE" id="PS51196">
    <property type="entry name" value="SECA_MOTOR_DEAD"/>
    <property type="match status" value="1"/>
</dbReference>
<evidence type="ECO:0000259" key="17">
    <source>
        <dbReference type="PROSITE" id="PS51192"/>
    </source>
</evidence>
<keyword evidence="10 15" id="KW-0067">ATP-binding</keyword>
<comment type="subunit">
    <text evidence="15">Monomer and homodimer. Part of the essential Sec protein translocation apparatus which comprises SecA, SecYEG and auxiliary proteins SecDF-YajC and YidC.</text>
</comment>
<evidence type="ECO:0000256" key="7">
    <source>
        <dbReference type="ARBA" id="ARBA00022723"/>
    </source>
</evidence>
<evidence type="ECO:0000256" key="9">
    <source>
        <dbReference type="ARBA" id="ARBA00022833"/>
    </source>
</evidence>
<dbReference type="InterPro" id="IPR000185">
    <property type="entry name" value="SecA"/>
</dbReference>
<evidence type="ECO:0000313" key="21">
    <source>
        <dbReference type="Proteomes" id="UP000444316"/>
    </source>
</evidence>
<comment type="similarity">
    <text evidence="2 15 16">Belongs to the SecA family.</text>
</comment>
<protein>
    <recommendedName>
        <fullName evidence="15 16">Protein translocase subunit SecA</fullName>
        <ecNumber evidence="15">7.4.2.8</ecNumber>
    </recommendedName>
</protein>
<dbReference type="GO" id="GO:0031522">
    <property type="term" value="C:cell envelope Sec protein transport complex"/>
    <property type="evidence" value="ECO:0007669"/>
    <property type="project" value="TreeGrafter"/>
</dbReference>
<keyword evidence="6" id="KW-0997">Cell inner membrane</keyword>
<reference evidence="20" key="1">
    <citation type="submission" date="2019-12" db="EMBL/GenBank/DDBJ databases">
        <title>Novel species isolated from a subtropical stream in China.</title>
        <authorList>
            <person name="Lu H."/>
        </authorList>
    </citation>
    <scope>NUCLEOTIDE SEQUENCE [LARGE SCALE GENOMIC DNA]</scope>
    <source>
        <strain evidence="20">FT93W</strain>
    </source>
</reference>
<keyword evidence="9" id="KW-0862">Zinc</keyword>
<dbReference type="Pfam" id="PF01043">
    <property type="entry name" value="SecA_PP_bind"/>
    <property type="match status" value="1"/>
</dbReference>